<keyword evidence="4" id="KW-1185">Reference proteome</keyword>
<dbReference type="AlphaFoldDB" id="A0A9P1G907"/>
<feature type="coiled-coil region" evidence="1">
    <location>
        <begin position="295"/>
        <end position="345"/>
    </location>
</feature>
<dbReference type="EMBL" id="CAMXCT010003046">
    <property type="protein sequence ID" value="CAI4002110.1"/>
    <property type="molecule type" value="Genomic_DNA"/>
</dbReference>
<protein>
    <submittedName>
        <fullName evidence="2">Uncharacterized protein</fullName>
    </submittedName>
</protein>
<evidence type="ECO:0000313" key="3">
    <source>
        <dbReference type="EMBL" id="CAL1155485.1"/>
    </source>
</evidence>
<proteinExistence type="predicted"/>
<accession>A0A9P1G907</accession>
<dbReference type="OrthoDB" id="426341at2759"/>
<sequence length="750" mass="84030">MQRLKDDAFGGASGLPVPVPVLAWDPSSSQSQNFPAHLVKSIRRGAAPFRSDLHGYSCATARKLMLEAFAAELPQPVIYTFVLGCGQHSLKQYRVALRKACHEGLREAGLSEDRHASDGAIGKFKSIDDKDHGMHMIRVFPKRSADQSTQLAEATEKSMDEDLAEVQVDNARAMGCYVDHYSMLGLCEFLSTLLPILQAGLNGKKLLSDGSEPEVLQLRAFESLEELQGIWSRGFKALRAMLFETSETISSETKSAFLALMDLVELQSKCAAASNMRQMIQAFAVDGRNPFAKGLAEKERELEKITDLLHRWESGKYTFKNVGDQKDKQRRADELNAQLAEMKQQLHSAARWKTGVAPPQAASRMEEWDLFHDFAYGPKTGKENEWTSPVRGGYGSPGSLSPWIGGTEKIADKAWMNISPSAASTTVPWEVTMSDAFGLGQSPQSPRTGAVPGRVDSPRLRELQPNSDWLSFYHSWMEDQESFQLGTESQEKLLKAAKWAAKQIGPGHEAVEAAKRQLQHLRSRQHQMRFKSNLRWHKANLAFELQQLAHMEVYKDESFKASVSAAEVDLGPAHEVVANARRMAQMLKMQKVEKARKAREAAQDLQLRAAAESKDLHVLAGSIQAAAQKLGPAHDIVERGRQEFLQQRRELQRRQWEECVRLQQALMVEACESQDPELIEARILAAAHSPLGQGHEIVLYGKRYLLWLRRAMQRNALEARQCRAVKVLQEASREATQADLRSLERHRGVR</sequence>
<name>A0A9P1G907_9DINO</name>
<reference evidence="3" key="2">
    <citation type="submission" date="2024-04" db="EMBL/GenBank/DDBJ databases">
        <authorList>
            <person name="Chen Y."/>
            <person name="Shah S."/>
            <person name="Dougan E. K."/>
            <person name="Thang M."/>
            <person name="Chan C."/>
        </authorList>
    </citation>
    <scope>NUCLEOTIDE SEQUENCE [LARGE SCALE GENOMIC DNA]</scope>
</reference>
<gene>
    <name evidence="2" type="ORF">C1SCF055_LOCUS28084</name>
</gene>
<reference evidence="2" key="1">
    <citation type="submission" date="2022-10" db="EMBL/GenBank/DDBJ databases">
        <authorList>
            <person name="Chen Y."/>
            <person name="Dougan E. K."/>
            <person name="Chan C."/>
            <person name="Rhodes N."/>
            <person name="Thang M."/>
        </authorList>
    </citation>
    <scope>NUCLEOTIDE SEQUENCE</scope>
</reference>
<comment type="caution">
    <text evidence="2">The sequence shown here is derived from an EMBL/GenBank/DDBJ whole genome shotgun (WGS) entry which is preliminary data.</text>
</comment>
<dbReference type="Proteomes" id="UP001152797">
    <property type="component" value="Unassembled WGS sequence"/>
</dbReference>
<evidence type="ECO:0000313" key="4">
    <source>
        <dbReference type="Proteomes" id="UP001152797"/>
    </source>
</evidence>
<evidence type="ECO:0000313" key="2">
    <source>
        <dbReference type="EMBL" id="CAI4002110.1"/>
    </source>
</evidence>
<dbReference type="EMBL" id="CAMXCT020003046">
    <property type="protein sequence ID" value="CAL1155485.1"/>
    <property type="molecule type" value="Genomic_DNA"/>
</dbReference>
<keyword evidence="1" id="KW-0175">Coiled coil</keyword>
<organism evidence="2">
    <name type="scientific">Cladocopium goreaui</name>
    <dbReference type="NCBI Taxonomy" id="2562237"/>
    <lineage>
        <taxon>Eukaryota</taxon>
        <taxon>Sar</taxon>
        <taxon>Alveolata</taxon>
        <taxon>Dinophyceae</taxon>
        <taxon>Suessiales</taxon>
        <taxon>Symbiodiniaceae</taxon>
        <taxon>Cladocopium</taxon>
    </lineage>
</organism>
<dbReference type="EMBL" id="CAMXCT030003046">
    <property type="protein sequence ID" value="CAL4789422.1"/>
    <property type="molecule type" value="Genomic_DNA"/>
</dbReference>
<evidence type="ECO:0000256" key="1">
    <source>
        <dbReference type="SAM" id="Coils"/>
    </source>
</evidence>